<dbReference type="Proteomes" id="UP000001299">
    <property type="component" value="Plasmid pCY360"/>
</dbReference>
<dbReference type="EMBL" id="CP001812">
    <property type="protein sequence ID" value="ADL36132.1"/>
    <property type="molecule type" value="Genomic_DNA"/>
</dbReference>
<evidence type="ECO:0000259" key="1">
    <source>
        <dbReference type="Pfam" id="PF09983"/>
    </source>
</evidence>
<protein>
    <recommendedName>
        <fullName evidence="1">Wadjet protein JetD C-terminal domain-containing protein</fullName>
    </recommendedName>
</protein>
<keyword evidence="3" id="KW-1185">Reference proteome</keyword>
<dbReference type="InterPro" id="IPR036078">
    <property type="entry name" value="Spo11/TopoVI_A_sf"/>
</dbReference>
<accession>E0S400</accession>
<dbReference type="AlphaFoldDB" id="E0S400"/>
<organism evidence="2 3">
    <name type="scientific">Butyrivibrio proteoclasticus (strain ATCC 51982 / DSM 14932 / B316)</name>
    <name type="common">Clostridium proteoclasticum</name>
    <dbReference type="NCBI Taxonomy" id="515622"/>
    <lineage>
        <taxon>Bacteria</taxon>
        <taxon>Bacillati</taxon>
        <taxon>Bacillota</taxon>
        <taxon>Clostridia</taxon>
        <taxon>Lachnospirales</taxon>
        <taxon>Lachnospiraceae</taxon>
        <taxon>Butyrivibrio</taxon>
    </lineage>
</organism>
<dbReference type="GO" id="GO:0005694">
    <property type="term" value="C:chromosome"/>
    <property type="evidence" value="ECO:0007669"/>
    <property type="project" value="InterPro"/>
</dbReference>
<gene>
    <name evidence="2" type="ordered locus">bpr_II194</name>
</gene>
<proteinExistence type="predicted"/>
<evidence type="ECO:0000313" key="3">
    <source>
        <dbReference type="Proteomes" id="UP000001299"/>
    </source>
</evidence>
<reference evidence="2 3" key="1">
    <citation type="journal article" date="2010" name="PLoS ONE">
        <title>The glycobiome of the rumen bacterium Butyrivibrio proteoclasticus B316(T) highlights adaptation to a polysaccharide-rich environment.</title>
        <authorList>
            <person name="Kelly W.J."/>
            <person name="Leahy S.C."/>
            <person name="Altermann E."/>
            <person name="Yeoman C.J."/>
            <person name="Dunne J.C."/>
            <person name="Kong Z."/>
            <person name="Pacheco D.M."/>
            <person name="Li D."/>
            <person name="Noel S.J."/>
            <person name="Moon C.D."/>
            <person name="Cookson A.L."/>
            <person name="Attwood G.T."/>
        </authorList>
    </citation>
    <scope>NUCLEOTIDE SEQUENCE [LARGE SCALE GENOMIC DNA]</scope>
    <source>
        <strain evidence="3">ATCC 51982 / DSM 14932 / B316</strain>
        <plasmid evidence="3">Plasmid pCY360</plasmid>
    </source>
</reference>
<dbReference type="InterPro" id="IPR024534">
    <property type="entry name" value="JetD_C"/>
</dbReference>
<dbReference type="Gene3D" id="3.40.1360.10">
    <property type="match status" value="1"/>
</dbReference>
<keyword evidence="2" id="KW-0614">Plasmid</keyword>
<feature type="domain" description="Wadjet protein JetD C-terminal" evidence="1">
    <location>
        <begin position="256"/>
        <end position="408"/>
    </location>
</feature>
<evidence type="ECO:0000313" key="2">
    <source>
        <dbReference type="EMBL" id="ADL36132.1"/>
    </source>
</evidence>
<dbReference type="RefSeq" id="WP_013282781.1">
    <property type="nucleotide sequence ID" value="NC_014389.1"/>
</dbReference>
<sequence>MADKQVKLNKRQKDVLKALLDKLEKSKTYRGENTVSQNFRVNPADFFKEYDSDFANLDDQDDFERELDTLEKAGLVTLFIESGVIKSIDMVLSAQDKYYSLLERIELKQLEEMQISMYKAFLGRNKLIDLFCNEQIARLQGRKKAEYDIPIAKEVIGIIEYISQNKEEILERELSIELFGDSKKFEKEYRNKVITVLKKYGEFSDLVENIPDDTELGHAILAEYNVFKNPTYVNFKGKGTIWVKDGEKLELNTSMPVAIDSSTLERIDSVMIKAQRIVTVENLTSFNRLQDKNTFFIYLAGYHNTDKQNFIRKIAETNLFKTWYHFGDIDPDGFYILEHLKKKTGIAFSPLGMGIEELTKYKEYCKPLESNDLKKAKSLVDKGLYEDIVQYMLENNVKLEQEVISWKQLSI</sequence>
<dbReference type="Pfam" id="PF09983">
    <property type="entry name" value="JetD_C"/>
    <property type="match status" value="1"/>
</dbReference>
<dbReference type="SUPFAM" id="SSF56726">
    <property type="entry name" value="DNA topoisomerase IV, alpha subunit"/>
    <property type="match status" value="1"/>
</dbReference>
<dbReference type="HOGENOM" id="CLU_054915_2_0_9"/>
<dbReference type="KEGG" id="bpb:bpr_II194"/>
<geneLocation type="plasmid" evidence="2 3">
    <name>pCY360</name>
</geneLocation>
<dbReference type="GO" id="GO:0003677">
    <property type="term" value="F:DNA binding"/>
    <property type="evidence" value="ECO:0007669"/>
    <property type="project" value="InterPro"/>
</dbReference>
<name>E0S400_BUTPB</name>